<evidence type="ECO:0000259" key="7">
    <source>
        <dbReference type="PROSITE" id="PS51007"/>
    </source>
</evidence>
<proteinExistence type="predicted"/>
<evidence type="ECO:0000256" key="6">
    <source>
        <dbReference type="SAM" id="Phobius"/>
    </source>
</evidence>
<dbReference type="InterPro" id="IPR011050">
    <property type="entry name" value="Pectin_lyase_fold/virulence"/>
</dbReference>
<sequence>MKRLVRWLILPLLFIAIGIGLMQGWYYVFPPKAERVVQSADAELSRNIGGAGSLAVPTLAQGTIHEVRDGDSIQEAVLTAQPGDTVMVYPGTYSETVYIDKDDIVLMGVVEEGEYPTLDGNKELNDAILYSGSDITIDSFKIMDYKGNAIMGQAGNNFVIRNNLVIDTGVYGIFPQFGTNGLIEHNVLTGIEDAAIYVGMSDHIDVRHNEVFGNVAGIEIENTRHALVENNYVYDNAGGILAFITPGLPIKTTYDVIIRDNFVVNNNHVNFAEPGSIVANVPQGTGILVMAADDVVIENNIITGNNSVGIGITDLSLVTDVSKDPGSEPNPDRMVIMDNVMYNNGSDPKGILKDLISVVGRDTGPDIMDTGKGSGKCIADVNRYQTLFLLGADYGVCDRLEYATDGLFTMTLEDMAPTEVKQDVSDADFEKEIGKRAYYGVCTGCHTYSVRMIGPSVKSIQALYFDNPEGIAEYINDPIKKRDDYPEMPPQNYLTEETRMAVAKYMLGVRE</sequence>
<dbReference type="PROSITE" id="PS51007">
    <property type="entry name" value="CYTC"/>
    <property type="match status" value="1"/>
</dbReference>
<dbReference type="InterPro" id="IPR039448">
    <property type="entry name" value="Beta_helix"/>
</dbReference>
<evidence type="ECO:0000256" key="4">
    <source>
        <dbReference type="ARBA" id="ARBA00023004"/>
    </source>
</evidence>
<dbReference type="Proteomes" id="UP000005953">
    <property type="component" value="Unassembled WGS sequence"/>
</dbReference>
<feature type="domain" description="Cytochrome c" evidence="7">
    <location>
        <begin position="429"/>
        <end position="510"/>
    </location>
</feature>
<keyword evidence="9" id="KW-1185">Reference proteome</keyword>
<evidence type="ECO:0000256" key="3">
    <source>
        <dbReference type="ARBA" id="ARBA00022737"/>
    </source>
</evidence>
<dbReference type="InterPro" id="IPR009056">
    <property type="entry name" value="Cyt_c-like_dom"/>
</dbReference>
<dbReference type="OrthoDB" id="338827at2"/>
<dbReference type="PANTHER" id="PTHR22990:SF15">
    <property type="entry name" value="F-BOX ONLY PROTEIN 10"/>
    <property type="match status" value="1"/>
</dbReference>
<evidence type="ECO:0000256" key="1">
    <source>
        <dbReference type="ARBA" id="ARBA00022617"/>
    </source>
</evidence>
<organism evidence="8 9">
    <name type="scientific">Reinekea blandensis MED297</name>
    <dbReference type="NCBI Taxonomy" id="314283"/>
    <lineage>
        <taxon>Bacteria</taxon>
        <taxon>Pseudomonadati</taxon>
        <taxon>Pseudomonadota</taxon>
        <taxon>Gammaproteobacteria</taxon>
        <taxon>Oceanospirillales</taxon>
        <taxon>Saccharospirillaceae</taxon>
        <taxon>Reinekea</taxon>
    </lineage>
</organism>
<dbReference type="InterPro" id="IPR051550">
    <property type="entry name" value="SCF-Subunits/Alg-Epimerases"/>
</dbReference>
<keyword evidence="2 5" id="KW-0479">Metal-binding</keyword>
<dbReference type="AlphaFoldDB" id="A4BKK4"/>
<dbReference type="EMBL" id="AAOE01000046">
    <property type="protein sequence ID" value="EAR07357.1"/>
    <property type="molecule type" value="Genomic_DNA"/>
</dbReference>
<dbReference type="GO" id="GO:0020037">
    <property type="term" value="F:heme binding"/>
    <property type="evidence" value="ECO:0007669"/>
    <property type="project" value="InterPro"/>
</dbReference>
<dbReference type="NCBIfam" id="TIGR03805">
    <property type="entry name" value="beta_helix_1"/>
    <property type="match status" value="1"/>
</dbReference>
<evidence type="ECO:0000256" key="2">
    <source>
        <dbReference type="ARBA" id="ARBA00022723"/>
    </source>
</evidence>
<evidence type="ECO:0000313" key="9">
    <source>
        <dbReference type="Proteomes" id="UP000005953"/>
    </source>
</evidence>
<keyword evidence="6" id="KW-1133">Transmembrane helix</keyword>
<keyword evidence="1 5" id="KW-0349">Heme</keyword>
<keyword evidence="6" id="KW-0812">Transmembrane</keyword>
<dbReference type="SUPFAM" id="SSF46626">
    <property type="entry name" value="Cytochrome c"/>
    <property type="match status" value="1"/>
</dbReference>
<dbReference type="SUPFAM" id="SSF51126">
    <property type="entry name" value="Pectin lyase-like"/>
    <property type="match status" value="1"/>
</dbReference>
<dbReference type="GO" id="GO:0046872">
    <property type="term" value="F:metal ion binding"/>
    <property type="evidence" value="ECO:0007669"/>
    <property type="project" value="UniProtKB-KW"/>
</dbReference>
<gene>
    <name evidence="8" type="ORF">MED297_07706</name>
</gene>
<dbReference type="InterPro" id="IPR022442">
    <property type="entry name" value="SO_2930-like_dom"/>
</dbReference>
<dbReference type="InterPro" id="IPR036909">
    <property type="entry name" value="Cyt_c-like_dom_sf"/>
</dbReference>
<dbReference type="Pfam" id="PF13229">
    <property type="entry name" value="Beta_helix"/>
    <property type="match status" value="1"/>
</dbReference>
<name>A4BKK4_9GAMM</name>
<accession>A4BKK4</accession>
<dbReference type="Gene3D" id="1.10.760.10">
    <property type="entry name" value="Cytochrome c-like domain"/>
    <property type="match status" value="1"/>
</dbReference>
<dbReference type="SMART" id="SM00710">
    <property type="entry name" value="PbH1"/>
    <property type="match status" value="6"/>
</dbReference>
<protein>
    <recommendedName>
        <fullName evidence="7">Cytochrome c domain-containing protein</fullName>
    </recommendedName>
</protein>
<dbReference type="STRING" id="314283.MED297_07706"/>
<evidence type="ECO:0000313" key="8">
    <source>
        <dbReference type="EMBL" id="EAR07357.1"/>
    </source>
</evidence>
<keyword evidence="3" id="KW-0677">Repeat</keyword>
<dbReference type="InterPro" id="IPR012334">
    <property type="entry name" value="Pectin_lyas_fold"/>
</dbReference>
<comment type="caution">
    <text evidence="8">The sequence shown here is derived from an EMBL/GenBank/DDBJ whole genome shotgun (WGS) entry which is preliminary data.</text>
</comment>
<dbReference type="InterPro" id="IPR006626">
    <property type="entry name" value="PbH1"/>
</dbReference>
<dbReference type="Gene3D" id="2.160.20.10">
    <property type="entry name" value="Single-stranded right-handed beta-helix, Pectin lyase-like"/>
    <property type="match status" value="1"/>
</dbReference>
<evidence type="ECO:0000256" key="5">
    <source>
        <dbReference type="PROSITE-ProRule" id="PRU00433"/>
    </source>
</evidence>
<dbReference type="RefSeq" id="WP_008045520.1">
    <property type="nucleotide sequence ID" value="NZ_CH724152.1"/>
</dbReference>
<keyword evidence="4 5" id="KW-0408">Iron</keyword>
<dbReference type="PANTHER" id="PTHR22990">
    <property type="entry name" value="F-BOX ONLY PROTEIN"/>
    <property type="match status" value="1"/>
</dbReference>
<keyword evidence="6" id="KW-0472">Membrane</keyword>
<dbReference type="GO" id="GO:0009055">
    <property type="term" value="F:electron transfer activity"/>
    <property type="evidence" value="ECO:0007669"/>
    <property type="project" value="InterPro"/>
</dbReference>
<reference evidence="8 9" key="1">
    <citation type="submission" date="2006-02" db="EMBL/GenBank/DDBJ databases">
        <authorList>
            <person name="Pinhassi J."/>
            <person name="Pedros-Alio C."/>
            <person name="Ferriera S."/>
            <person name="Johnson J."/>
            <person name="Kravitz S."/>
            <person name="Halpern A."/>
            <person name="Remington K."/>
            <person name="Beeson K."/>
            <person name="Tran B."/>
            <person name="Rogers Y.-H."/>
            <person name="Friedman R."/>
            <person name="Venter J.C."/>
        </authorList>
    </citation>
    <scope>NUCLEOTIDE SEQUENCE [LARGE SCALE GENOMIC DNA]</scope>
    <source>
        <strain evidence="8 9">MED297</strain>
    </source>
</reference>
<feature type="transmembrane region" description="Helical" evidence="6">
    <location>
        <begin position="7"/>
        <end position="28"/>
    </location>
</feature>
<dbReference type="HOGENOM" id="CLU_588955_0_0_6"/>